<dbReference type="AlphaFoldDB" id="A0A6L3SSH6"/>
<proteinExistence type="predicted"/>
<organism evidence="1 2">
    <name type="scientific">Methylobacterium soli</name>
    <dbReference type="NCBI Taxonomy" id="553447"/>
    <lineage>
        <taxon>Bacteria</taxon>
        <taxon>Pseudomonadati</taxon>
        <taxon>Pseudomonadota</taxon>
        <taxon>Alphaproteobacteria</taxon>
        <taxon>Hyphomicrobiales</taxon>
        <taxon>Methylobacteriaceae</taxon>
        <taxon>Methylobacterium</taxon>
    </lineage>
</organism>
<evidence type="ECO:0000313" key="1">
    <source>
        <dbReference type="EMBL" id="KAB1071702.1"/>
    </source>
</evidence>
<dbReference type="Proteomes" id="UP000474159">
    <property type="component" value="Unassembled WGS sequence"/>
</dbReference>
<evidence type="ECO:0000313" key="2">
    <source>
        <dbReference type="Proteomes" id="UP000474159"/>
    </source>
</evidence>
<dbReference type="EMBL" id="VZZK01000053">
    <property type="protein sequence ID" value="KAB1071702.1"/>
    <property type="molecule type" value="Genomic_DNA"/>
</dbReference>
<dbReference type="RefSeq" id="WP_151004873.1">
    <property type="nucleotide sequence ID" value="NZ_BPQY01000254.1"/>
</dbReference>
<reference evidence="1 2" key="1">
    <citation type="submission" date="2019-09" db="EMBL/GenBank/DDBJ databases">
        <title>YIM 48816 draft genome.</title>
        <authorList>
            <person name="Jiang L."/>
        </authorList>
    </citation>
    <scope>NUCLEOTIDE SEQUENCE [LARGE SCALE GENOMIC DNA]</scope>
    <source>
        <strain evidence="1 2">YIM 48816</strain>
    </source>
</reference>
<comment type="caution">
    <text evidence="1">The sequence shown here is derived from an EMBL/GenBank/DDBJ whole genome shotgun (WGS) entry which is preliminary data.</text>
</comment>
<keyword evidence="2" id="KW-1185">Reference proteome</keyword>
<protein>
    <submittedName>
        <fullName evidence="1">Uncharacterized protein</fullName>
    </submittedName>
</protein>
<name>A0A6L3SSH6_9HYPH</name>
<sequence>MRLAADLQAAALVDETIAFDLNAAAAAFDRLGHTSVARSLRERAADLLAEAVRLQGKLDSVLPLLSDAARFPHGRSPAIAASGNGSDPAAKP</sequence>
<gene>
    <name evidence="1" type="ORF">F6X53_28915</name>
</gene>
<accession>A0A6L3SSH6</accession>